<dbReference type="Proteomes" id="UP000646738">
    <property type="component" value="Unassembled WGS sequence"/>
</dbReference>
<evidence type="ECO:0000313" key="6">
    <source>
        <dbReference type="EMBL" id="GHI52351.1"/>
    </source>
</evidence>
<keyword evidence="7" id="KW-1185">Reference proteome</keyword>
<dbReference type="PRINTS" id="PR00039">
    <property type="entry name" value="HTHLYSR"/>
</dbReference>
<evidence type="ECO:0000256" key="1">
    <source>
        <dbReference type="ARBA" id="ARBA00009437"/>
    </source>
</evidence>
<keyword evidence="3" id="KW-0238">DNA-binding</keyword>
<dbReference type="PANTHER" id="PTHR30346:SF29">
    <property type="entry name" value="LYSR SUBSTRATE-BINDING"/>
    <property type="match status" value="1"/>
</dbReference>
<dbReference type="InterPro" id="IPR005119">
    <property type="entry name" value="LysR_subst-bd"/>
</dbReference>
<accession>A0ABQ3R918</accession>
<feature type="domain" description="HTH lysR-type" evidence="5">
    <location>
        <begin position="1"/>
        <end position="58"/>
    </location>
</feature>
<name>A0ABQ3R918_STRRR</name>
<organism evidence="6 7">
    <name type="scientific">Streptomyces rubradiris</name>
    <name type="common">Streptomyces achromogenes subsp. rubradiris</name>
    <dbReference type="NCBI Taxonomy" id="285531"/>
    <lineage>
        <taxon>Bacteria</taxon>
        <taxon>Bacillati</taxon>
        <taxon>Actinomycetota</taxon>
        <taxon>Actinomycetes</taxon>
        <taxon>Kitasatosporales</taxon>
        <taxon>Streptomycetaceae</taxon>
        <taxon>Streptomyces</taxon>
    </lineage>
</organism>
<keyword evidence="2" id="KW-0805">Transcription regulation</keyword>
<dbReference type="SUPFAM" id="SSF53850">
    <property type="entry name" value="Periplasmic binding protein-like II"/>
    <property type="match status" value="1"/>
</dbReference>
<dbReference type="Gene3D" id="1.10.10.10">
    <property type="entry name" value="Winged helix-like DNA-binding domain superfamily/Winged helix DNA-binding domain"/>
    <property type="match status" value="1"/>
</dbReference>
<dbReference type="RefSeq" id="WP_189991028.1">
    <property type="nucleotide sequence ID" value="NZ_BNCB01000003.1"/>
</dbReference>
<dbReference type="Gene3D" id="3.40.190.290">
    <property type="match status" value="1"/>
</dbReference>
<dbReference type="PANTHER" id="PTHR30346">
    <property type="entry name" value="TRANSCRIPTIONAL DUAL REGULATOR HCAR-RELATED"/>
    <property type="match status" value="1"/>
</dbReference>
<gene>
    <name evidence="6" type="ORF">Srubr_21970</name>
</gene>
<evidence type="ECO:0000256" key="4">
    <source>
        <dbReference type="ARBA" id="ARBA00023163"/>
    </source>
</evidence>
<reference evidence="7" key="1">
    <citation type="submission" date="2023-07" db="EMBL/GenBank/DDBJ databases">
        <title>Whole genome shotgun sequence of Streptomyces achromogenes subsp. rubradiris NBRC 14000.</title>
        <authorList>
            <person name="Komaki H."/>
            <person name="Tamura T."/>
        </authorList>
    </citation>
    <scope>NUCLEOTIDE SEQUENCE [LARGE SCALE GENOMIC DNA]</scope>
    <source>
        <strain evidence="7">NBRC 14000</strain>
    </source>
</reference>
<dbReference type="InterPro" id="IPR036388">
    <property type="entry name" value="WH-like_DNA-bd_sf"/>
</dbReference>
<proteinExistence type="inferred from homology"/>
<dbReference type="PROSITE" id="PS50931">
    <property type="entry name" value="HTH_LYSR"/>
    <property type="match status" value="1"/>
</dbReference>
<evidence type="ECO:0000256" key="3">
    <source>
        <dbReference type="ARBA" id="ARBA00023125"/>
    </source>
</evidence>
<protein>
    <submittedName>
        <fullName evidence="6">LysR family transcriptional regulator</fullName>
    </submittedName>
</protein>
<dbReference type="Pfam" id="PF00126">
    <property type="entry name" value="HTH_1"/>
    <property type="match status" value="1"/>
</dbReference>
<comment type="caution">
    <text evidence="6">The sequence shown here is derived from an EMBL/GenBank/DDBJ whole genome shotgun (WGS) entry which is preliminary data.</text>
</comment>
<dbReference type="EMBL" id="BNEA01000007">
    <property type="protein sequence ID" value="GHI52351.1"/>
    <property type="molecule type" value="Genomic_DNA"/>
</dbReference>
<comment type="similarity">
    <text evidence="1">Belongs to the LysR transcriptional regulatory family.</text>
</comment>
<dbReference type="Pfam" id="PF03466">
    <property type="entry name" value="LysR_substrate"/>
    <property type="match status" value="1"/>
</dbReference>
<dbReference type="SUPFAM" id="SSF46785">
    <property type="entry name" value="Winged helix' DNA-binding domain"/>
    <property type="match status" value="1"/>
</dbReference>
<dbReference type="InterPro" id="IPR036390">
    <property type="entry name" value="WH_DNA-bd_sf"/>
</dbReference>
<evidence type="ECO:0000256" key="2">
    <source>
        <dbReference type="ARBA" id="ARBA00023015"/>
    </source>
</evidence>
<dbReference type="CDD" id="cd05466">
    <property type="entry name" value="PBP2_LTTR_substrate"/>
    <property type="match status" value="1"/>
</dbReference>
<keyword evidence="4" id="KW-0804">Transcription</keyword>
<dbReference type="InterPro" id="IPR000847">
    <property type="entry name" value="LysR_HTH_N"/>
</dbReference>
<evidence type="ECO:0000313" key="7">
    <source>
        <dbReference type="Proteomes" id="UP000646738"/>
    </source>
</evidence>
<evidence type="ECO:0000259" key="5">
    <source>
        <dbReference type="PROSITE" id="PS50931"/>
    </source>
</evidence>
<sequence>MRLSQLRVLLAVAEHGGFTAAAERMGISQPAVSRAVASLESELGARLVVRGRDGVRLTEPGRRAVTHAREAVRHFDLVRTEVTAATGAVTGELRPASLPTATGALLTPRIAEFTDRHPRVRVRLLEGFDRDVRAWLERGAVEAGVVTLPAPGLDVVELGSDEMVALLPAGHPLADTPAVPVPALAKEPFILSTGGCRPLIRHAARQAGIELDVAFEAAELSAIATMVGSGLGVSIAPALGRGAWQNTKGAVVARPLHPPLRRTLALAFSPAGAEVGDLSPAARAFRRLVRDHAEPGPARPAPV</sequence>